<protein>
    <submittedName>
        <fullName evidence="3">RNA-binding protein</fullName>
    </submittedName>
</protein>
<dbReference type="PATRIC" id="fig|1391653.3.peg.2657"/>
<dbReference type="SUPFAM" id="SSF88697">
    <property type="entry name" value="PUA domain-like"/>
    <property type="match status" value="1"/>
</dbReference>
<proteinExistence type="predicted"/>
<dbReference type="Pfam" id="PF01878">
    <property type="entry name" value="EVE"/>
    <property type="match status" value="1"/>
</dbReference>
<dbReference type="STRING" id="1391653.AKJ08_2553"/>
<dbReference type="Proteomes" id="UP000055590">
    <property type="component" value="Chromosome"/>
</dbReference>
<evidence type="ECO:0000256" key="1">
    <source>
        <dbReference type="ARBA" id="ARBA00022553"/>
    </source>
</evidence>
<evidence type="ECO:0000259" key="2">
    <source>
        <dbReference type="Pfam" id="PF01878"/>
    </source>
</evidence>
<dbReference type="InterPro" id="IPR015947">
    <property type="entry name" value="PUA-like_sf"/>
</dbReference>
<dbReference type="EMBL" id="CP012332">
    <property type="protein sequence ID" value="AKU92166.1"/>
    <property type="molecule type" value="Genomic_DNA"/>
</dbReference>
<dbReference type="InterPro" id="IPR052181">
    <property type="entry name" value="5hmC_binding"/>
</dbReference>
<dbReference type="RefSeq" id="WP_050726378.1">
    <property type="nucleotide sequence ID" value="NZ_CP012332.1"/>
</dbReference>
<name>A0A0K1PFF6_9BACT</name>
<dbReference type="InterPro" id="IPR002740">
    <property type="entry name" value="EVE_domain"/>
</dbReference>
<sequence length="156" mass="18071">MAAKRYWLLKSEPETYSIEQLEQDGATSWEGVRNYQARNFMREMKKGDRVLFYHSNANPPGVAGIAEVVREAYPDSFAWDPKSHYFDEGSSPEDPRWDMVDVGFVERFPEVLPLPVLREDPSLEGMELLRKGSRLSVQPVSKEHFDRVVKLARKPR</sequence>
<feature type="domain" description="EVE" evidence="2">
    <location>
        <begin position="5"/>
        <end position="150"/>
    </location>
</feature>
<keyword evidence="1" id="KW-0597">Phosphoprotein</keyword>
<evidence type="ECO:0000313" key="3">
    <source>
        <dbReference type="EMBL" id="AKU92166.1"/>
    </source>
</evidence>
<reference evidence="3 4" key="1">
    <citation type="submission" date="2015-08" db="EMBL/GenBank/DDBJ databases">
        <authorList>
            <person name="Babu N.S."/>
            <person name="Beckwith C.J."/>
            <person name="Beseler K.G."/>
            <person name="Brison A."/>
            <person name="Carone J.V."/>
            <person name="Caskin T.P."/>
            <person name="Diamond M."/>
            <person name="Durham M.E."/>
            <person name="Foxe J.M."/>
            <person name="Go M."/>
            <person name="Henderson B.A."/>
            <person name="Jones I.B."/>
            <person name="McGettigan J.A."/>
            <person name="Micheletti S.J."/>
            <person name="Nasrallah M.E."/>
            <person name="Ortiz D."/>
            <person name="Piller C.R."/>
            <person name="Privatt S.R."/>
            <person name="Schneider S.L."/>
            <person name="Sharp S."/>
            <person name="Smith T.C."/>
            <person name="Stanton J.D."/>
            <person name="Ullery H.E."/>
            <person name="Wilson R.J."/>
            <person name="Serrano M.G."/>
            <person name="Buck G."/>
            <person name="Lee V."/>
            <person name="Wang Y."/>
            <person name="Carvalho R."/>
            <person name="Voegtly L."/>
            <person name="Shi R."/>
            <person name="Duckworth R."/>
            <person name="Johnson A."/>
            <person name="Loviza R."/>
            <person name="Walstead R."/>
            <person name="Shah Z."/>
            <person name="Kiflezghi M."/>
            <person name="Wade K."/>
            <person name="Ball S.L."/>
            <person name="Bradley K.W."/>
            <person name="Asai D.J."/>
            <person name="Bowman C.A."/>
            <person name="Russell D.A."/>
            <person name="Pope W.H."/>
            <person name="Jacobs-Sera D."/>
            <person name="Hendrix R.W."/>
            <person name="Hatfull G.F."/>
        </authorList>
    </citation>
    <scope>NUCLEOTIDE SEQUENCE [LARGE SCALE GENOMIC DNA]</scope>
    <source>
        <strain evidence="3 4">DSM 27710</strain>
    </source>
</reference>
<dbReference type="PANTHER" id="PTHR14087">
    <property type="entry name" value="THYMOCYTE NUCLEAR PROTEIN 1"/>
    <property type="match status" value="1"/>
</dbReference>
<dbReference type="FunFam" id="3.10.590.10:FF:000003">
    <property type="entry name" value="Thymocyte nuclear protein 1"/>
    <property type="match status" value="1"/>
</dbReference>
<gene>
    <name evidence="3" type="ORF">AKJ08_2553</name>
</gene>
<dbReference type="CDD" id="cd21133">
    <property type="entry name" value="EVE"/>
    <property type="match status" value="1"/>
</dbReference>
<dbReference type="AlphaFoldDB" id="A0A0K1PFF6"/>
<dbReference type="InterPro" id="IPR047197">
    <property type="entry name" value="THYN1-like_EVE"/>
</dbReference>
<dbReference type="Gene3D" id="3.10.590.10">
    <property type="entry name" value="ph1033 like domains"/>
    <property type="match status" value="1"/>
</dbReference>
<dbReference type="PANTHER" id="PTHR14087:SF7">
    <property type="entry name" value="THYMOCYTE NUCLEAR PROTEIN 1"/>
    <property type="match status" value="1"/>
</dbReference>
<accession>A0A0K1PFF6</accession>
<dbReference type="KEGG" id="vin:AKJ08_2553"/>
<evidence type="ECO:0000313" key="4">
    <source>
        <dbReference type="Proteomes" id="UP000055590"/>
    </source>
</evidence>
<organism evidence="3 4">
    <name type="scientific">Vulgatibacter incomptus</name>
    <dbReference type="NCBI Taxonomy" id="1391653"/>
    <lineage>
        <taxon>Bacteria</taxon>
        <taxon>Pseudomonadati</taxon>
        <taxon>Myxococcota</taxon>
        <taxon>Myxococcia</taxon>
        <taxon>Myxococcales</taxon>
        <taxon>Cystobacterineae</taxon>
        <taxon>Vulgatibacteraceae</taxon>
        <taxon>Vulgatibacter</taxon>
    </lineage>
</organism>
<keyword evidence="4" id="KW-1185">Reference proteome</keyword>